<accession>A0AAD4NC43</accession>
<keyword evidence="4" id="KW-1185">Reference proteome</keyword>
<name>A0AAD4NC43_9BILA</name>
<dbReference type="InterPro" id="IPR007284">
    <property type="entry name" value="Ground-like_dom"/>
</dbReference>
<feature type="domain" description="Ground-like" evidence="2">
    <location>
        <begin position="103"/>
        <end position="191"/>
    </location>
</feature>
<gene>
    <name evidence="3" type="ORF">DdX_04531</name>
</gene>
<dbReference type="PANTHER" id="PTHR31967:SF20">
    <property type="entry name" value="GROUND-LIKE DOMAIN-CONTAINING PROTEIN"/>
    <property type="match status" value="1"/>
</dbReference>
<evidence type="ECO:0000256" key="1">
    <source>
        <dbReference type="SAM" id="MobiDB-lite"/>
    </source>
</evidence>
<protein>
    <submittedName>
        <fullName evidence="3">Ground-like domain-containing protein</fullName>
    </submittedName>
</protein>
<evidence type="ECO:0000259" key="2">
    <source>
        <dbReference type="Pfam" id="PF04155"/>
    </source>
</evidence>
<dbReference type="AlphaFoldDB" id="A0AAD4NC43"/>
<dbReference type="PANTHER" id="PTHR31967">
    <property type="entry name" value="GROUNDHOG (HEDGEHOG-LIKE FAMILY)-RELATED"/>
    <property type="match status" value="1"/>
</dbReference>
<feature type="compositionally biased region" description="Low complexity" evidence="1">
    <location>
        <begin position="44"/>
        <end position="68"/>
    </location>
</feature>
<evidence type="ECO:0000313" key="4">
    <source>
        <dbReference type="Proteomes" id="UP001201812"/>
    </source>
</evidence>
<comment type="caution">
    <text evidence="3">The sequence shown here is derived from an EMBL/GenBank/DDBJ whole genome shotgun (WGS) entry which is preliminary data.</text>
</comment>
<organism evidence="3 4">
    <name type="scientific">Ditylenchus destructor</name>
    <dbReference type="NCBI Taxonomy" id="166010"/>
    <lineage>
        <taxon>Eukaryota</taxon>
        <taxon>Metazoa</taxon>
        <taxon>Ecdysozoa</taxon>
        <taxon>Nematoda</taxon>
        <taxon>Chromadorea</taxon>
        <taxon>Rhabditida</taxon>
        <taxon>Tylenchina</taxon>
        <taxon>Tylenchomorpha</taxon>
        <taxon>Sphaerularioidea</taxon>
        <taxon>Anguinidae</taxon>
        <taxon>Anguininae</taxon>
        <taxon>Ditylenchus</taxon>
    </lineage>
</organism>
<proteinExistence type="predicted"/>
<evidence type="ECO:0000313" key="3">
    <source>
        <dbReference type="EMBL" id="KAI1722222.1"/>
    </source>
</evidence>
<reference evidence="3" key="1">
    <citation type="submission" date="2022-01" db="EMBL/GenBank/DDBJ databases">
        <title>Genome Sequence Resource for Two Populations of Ditylenchus destructor, the Migratory Endoparasitic Phytonematode.</title>
        <authorList>
            <person name="Zhang H."/>
            <person name="Lin R."/>
            <person name="Xie B."/>
        </authorList>
    </citation>
    <scope>NUCLEOTIDE SEQUENCE</scope>
    <source>
        <strain evidence="3">BazhouSP</strain>
    </source>
</reference>
<dbReference type="Proteomes" id="UP001201812">
    <property type="component" value="Unassembled WGS sequence"/>
</dbReference>
<dbReference type="EMBL" id="JAKKPZ010000004">
    <property type="protein sequence ID" value="KAI1722222.1"/>
    <property type="molecule type" value="Genomic_DNA"/>
</dbReference>
<feature type="compositionally biased region" description="Gly residues" evidence="1">
    <location>
        <begin position="69"/>
        <end position="80"/>
    </location>
</feature>
<feature type="region of interest" description="Disordered" evidence="1">
    <location>
        <begin position="44"/>
        <end position="84"/>
    </location>
</feature>
<sequence>MQCARLNTGYGADFAAQPVAAQYYGQQYGLQQLQQSQFVQQPFQQSQIQPQLPQAANQGQEGQQAGMASSGGGTEGGDGVGLPAEPAPINNFPLAECYRDSDGYMCCNMRVEADIRSAFDEFTAVRIKRAGEDANLYKLDQISAAIQKSLEERYCTTFEVIVGSGDFASKSHFYENFLCKVRHNGRVILAYGTPKNSSEPRDSLSETCPYKPQTSYQTHTPYRNQSYIQPSAHASSTLRSRAIIRKKMRKIIQNHSHGLFESAILDIDSTCRNQKYLACYWLCSDTPALHNHMYNYNTLCYYYYEELKDATECLKKNAMNYVKECSGAESSLNDVHKKLSKTPLDNVNGSCSVLKKLRDCVATAKFSPECDMEVEKKGSPLMRFVQYRFGNLASLFEYAMVTDPKSKEGFGLPHDCEDVLYFYGLPGSKKEEDDDHYHQDDMLSDNETTVTTTSAASTDLAARMLSFGILHALLFSLSVFF</sequence>
<dbReference type="Pfam" id="PF04155">
    <property type="entry name" value="Ground-like"/>
    <property type="match status" value="1"/>
</dbReference>